<keyword evidence="1" id="KW-1133">Transmembrane helix</keyword>
<keyword evidence="1" id="KW-0472">Membrane</keyword>
<accession>A0A914QHT6</accession>
<organism evidence="2 3">
    <name type="scientific">Panagrolaimus davidi</name>
    <dbReference type="NCBI Taxonomy" id="227884"/>
    <lineage>
        <taxon>Eukaryota</taxon>
        <taxon>Metazoa</taxon>
        <taxon>Ecdysozoa</taxon>
        <taxon>Nematoda</taxon>
        <taxon>Chromadorea</taxon>
        <taxon>Rhabditida</taxon>
        <taxon>Tylenchina</taxon>
        <taxon>Panagrolaimomorpha</taxon>
        <taxon>Panagrolaimoidea</taxon>
        <taxon>Panagrolaimidae</taxon>
        <taxon>Panagrolaimus</taxon>
    </lineage>
</organism>
<dbReference type="WBParaSite" id="PDA_v2.g26875.t1">
    <property type="protein sequence ID" value="PDA_v2.g26875.t1"/>
    <property type="gene ID" value="PDA_v2.g26875"/>
</dbReference>
<proteinExistence type="predicted"/>
<evidence type="ECO:0000313" key="3">
    <source>
        <dbReference type="WBParaSite" id="PDA_v2.g26875.t1"/>
    </source>
</evidence>
<feature type="transmembrane region" description="Helical" evidence="1">
    <location>
        <begin position="32"/>
        <end position="50"/>
    </location>
</feature>
<name>A0A914QHT6_9BILA</name>
<evidence type="ECO:0000256" key="1">
    <source>
        <dbReference type="SAM" id="Phobius"/>
    </source>
</evidence>
<sequence>MHASIAINRAWVAYSISNTFLNSSFIEKLGKIMIWFLPVFALIIALPRCFGHTRHYYTGTGELASIYVEDEIKMVS</sequence>
<keyword evidence="2" id="KW-1185">Reference proteome</keyword>
<keyword evidence="1" id="KW-0812">Transmembrane</keyword>
<dbReference type="AlphaFoldDB" id="A0A914QHT6"/>
<protein>
    <submittedName>
        <fullName evidence="3">Uncharacterized protein</fullName>
    </submittedName>
</protein>
<reference evidence="3" key="1">
    <citation type="submission" date="2022-11" db="UniProtKB">
        <authorList>
            <consortium name="WormBaseParasite"/>
        </authorList>
    </citation>
    <scope>IDENTIFICATION</scope>
</reference>
<evidence type="ECO:0000313" key="2">
    <source>
        <dbReference type="Proteomes" id="UP000887578"/>
    </source>
</evidence>
<dbReference type="Proteomes" id="UP000887578">
    <property type="component" value="Unplaced"/>
</dbReference>